<keyword evidence="4" id="KW-0460">Magnesium</keyword>
<dbReference type="SFLD" id="SFLDG01129">
    <property type="entry name" value="C1.5:_HAD__Beta-PGM__Phosphata"/>
    <property type="match status" value="1"/>
</dbReference>
<dbReference type="EC" id="3.1.3.77" evidence="4"/>
<evidence type="ECO:0000256" key="3">
    <source>
        <dbReference type="ARBA" id="ARBA00023167"/>
    </source>
</evidence>
<dbReference type="PANTHER" id="PTHR20371:SF1">
    <property type="entry name" value="ENOLASE-PHOSPHATASE E1"/>
    <property type="match status" value="1"/>
</dbReference>
<gene>
    <name evidence="4 6" type="primary">mtnC</name>
    <name evidence="6" type="ORF">GCM10010446_19410</name>
</gene>
<reference evidence="6 7" key="1">
    <citation type="journal article" date="2019" name="Int. J. Syst. Evol. Microbiol.">
        <title>The Global Catalogue of Microorganisms (GCM) 10K type strain sequencing project: providing services to taxonomists for standard genome sequencing and annotation.</title>
        <authorList>
            <consortium name="The Broad Institute Genomics Platform"/>
            <consortium name="The Broad Institute Genome Sequencing Center for Infectious Disease"/>
            <person name="Wu L."/>
            <person name="Ma J."/>
        </authorList>
    </citation>
    <scope>NUCLEOTIDE SEQUENCE [LARGE SCALE GENOMIC DNA]</scope>
    <source>
        <strain evidence="6 7">JCM 9088</strain>
    </source>
</reference>
<evidence type="ECO:0000313" key="7">
    <source>
        <dbReference type="Proteomes" id="UP001500403"/>
    </source>
</evidence>
<proteinExistence type="inferred from homology"/>
<organism evidence="6 7">
    <name type="scientific">Streptomyces enissocaesilis</name>
    <dbReference type="NCBI Taxonomy" id="332589"/>
    <lineage>
        <taxon>Bacteria</taxon>
        <taxon>Bacillati</taxon>
        <taxon>Actinomycetota</taxon>
        <taxon>Actinomycetes</taxon>
        <taxon>Kitasatosporales</taxon>
        <taxon>Streptomycetaceae</taxon>
        <taxon>Streptomyces</taxon>
        <taxon>Streptomyces rochei group</taxon>
    </lineage>
</organism>
<evidence type="ECO:0000256" key="5">
    <source>
        <dbReference type="SAM" id="MobiDB-lite"/>
    </source>
</evidence>
<comment type="similarity">
    <text evidence="4">Belongs to the HAD-like hydrolase superfamily. MasA/MtnC family.</text>
</comment>
<comment type="pathway">
    <text evidence="4">Amino-acid biosynthesis; L-methionine biosynthesis via salvage pathway; L-methionine from S-methyl-5-thio-alpha-D-ribose 1-phosphate: step 4/6.</text>
</comment>
<dbReference type="Pfam" id="PF00702">
    <property type="entry name" value="Hydrolase"/>
    <property type="match status" value="1"/>
</dbReference>
<dbReference type="InterPro" id="IPR036412">
    <property type="entry name" value="HAD-like_sf"/>
</dbReference>
<sequence>MLAAGPGNVPAQAVVLDIEGTTGSLSHVRDVLFPYARERFDSWAAAHRGSLPWQRVLDAVRTHVHTDDITEKDALALLHQWADADAKAPPLKTLQGLIWAEGYASGALHGHVYADVPRALERWKARGTARYIYSSGSEAAQRDWFGHTAYGDLRGLLDGYFDLSSAGPKKSVDSYRAISRAVRAPASRLLFVSDVGEELDAAAEAGWQTVAVRRPGDERGPVAGHPTIASLDPLLPDDAPTGTVSGSPTHADKEQHHG</sequence>
<dbReference type="SFLD" id="SFLDG01133">
    <property type="entry name" value="C1.5.4:_Enolase-phosphatase_Li"/>
    <property type="match status" value="1"/>
</dbReference>
<dbReference type="PANTHER" id="PTHR20371">
    <property type="entry name" value="ENOLASE-PHOSPHATASE E1"/>
    <property type="match status" value="1"/>
</dbReference>
<dbReference type="InterPro" id="IPR023943">
    <property type="entry name" value="Enolase-ppase_E1"/>
</dbReference>
<protein>
    <recommendedName>
        <fullName evidence="4">Enolase-phosphatase E1</fullName>
        <ecNumber evidence="4">3.1.3.77</ecNumber>
    </recommendedName>
    <alternativeName>
        <fullName evidence="4">2,3-diketo-5-methylthio-1-phosphopentane phosphatase</fullName>
    </alternativeName>
</protein>
<keyword evidence="7" id="KW-1185">Reference proteome</keyword>
<feature type="region of interest" description="Disordered" evidence="5">
    <location>
        <begin position="212"/>
        <end position="258"/>
    </location>
</feature>
<dbReference type="Proteomes" id="UP001500403">
    <property type="component" value="Unassembled WGS sequence"/>
</dbReference>
<dbReference type="EMBL" id="BAAAUD010000019">
    <property type="protein sequence ID" value="GAA2934630.1"/>
    <property type="molecule type" value="Genomic_DNA"/>
</dbReference>
<dbReference type="NCBIfam" id="TIGR01691">
    <property type="entry name" value="enolase-ppase"/>
    <property type="match status" value="1"/>
</dbReference>
<comment type="subunit">
    <text evidence="4">Monomer.</text>
</comment>
<dbReference type="RefSeq" id="WP_344493466.1">
    <property type="nucleotide sequence ID" value="NZ_BAAAUD010000019.1"/>
</dbReference>
<comment type="function">
    <text evidence="4">Bifunctional enzyme that catalyzes the enolization of 2,3-diketo-5-methylthiopentyl-1-phosphate (DK-MTP-1-P) into the intermediate 2-hydroxy-3-keto-5-methylthiopentenyl-1-phosphate (HK-MTPenyl-1-P), which is then dephosphorylated to form the acireductone 1,2-dihydroxy-3-keto-5-methylthiopentene (DHK-MTPene).</text>
</comment>
<keyword evidence="2 4" id="KW-0378">Hydrolase</keyword>
<comment type="pathway">
    <text evidence="4">Amino-acid biosynthesis; L-methionine biosynthesis via salvage pathway; L-methionine from S-methyl-5-thio-alpha-D-ribose 1-phosphate: step 3/6.</text>
</comment>
<dbReference type="SUPFAM" id="SSF56784">
    <property type="entry name" value="HAD-like"/>
    <property type="match status" value="1"/>
</dbReference>
<keyword evidence="3 4" id="KW-0486">Methionine biosynthesis</keyword>
<name>A0ABN3X4J8_9ACTN</name>
<keyword evidence="4" id="KW-0479">Metal-binding</keyword>
<dbReference type="InterPro" id="IPR023214">
    <property type="entry name" value="HAD_sf"/>
</dbReference>
<dbReference type="Gene3D" id="1.10.720.60">
    <property type="match status" value="1"/>
</dbReference>
<evidence type="ECO:0000256" key="1">
    <source>
        <dbReference type="ARBA" id="ARBA00022605"/>
    </source>
</evidence>
<evidence type="ECO:0000313" key="6">
    <source>
        <dbReference type="EMBL" id="GAA2934630.1"/>
    </source>
</evidence>
<keyword evidence="1 4" id="KW-0028">Amino-acid biosynthesis</keyword>
<dbReference type="CDD" id="cd01629">
    <property type="entry name" value="HAD_EP"/>
    <property type="match status" value="1"/>
</dbReference>
<accession>A0ABN3X4J8</accession>
<comment type="caution">
    <text evidence="6">The sequence shown here is derived from an EMBL/GenBank/DDBJ whole genome shotgun (WGS) entry which is preliminary data.</text>
</comment>
<dbReference type="HAMAP" id="MF_01681">
    <property type="entry name" value="Salvage_MtnC"/>
    <property type="match status" value="1"/>
</dbReference>
<comment type="catalytic activity">
    <reaction evidence="4">
        <text>5-methylsulfanyl-2,3-dioxopentyl phosphate + H2O = 1,2-dihydroxy-5-(methylsulfanyl)pent-1-en-3-one + phosphate</text>
        <dbReference type="Rhea" id="RHEA:21700"/>
        <dbReference type="ChEBI" id="CHEBI:15377"/>
        <dbReference type="ChEBI" id="CHEBI:43474"/>
        <dbReference type="ChEBI" id="CHEBI:49252"/>
        <dbReference type="ChEBI" id="CHEBI:58828"/>
        <dbReference type="EC" id="3.1.3.77"/>
    </reaction>
</comment>
<dbReference type="Gene3D" id="3.40.50.1000">
    <property type="entry name" value="HAD superfamily/HAD-like"/>
    <property type="match status" value="1"/>
</dbReference>
<dbReference type="SFLD" id="SFLDS00003">
    <property type="entry name" value="Haloacid_Dehalogenase"/>
    <property type="match status" value="1"/>
</dbReference>
<evidence type="ECO:0000256" key="4">
    <source>
        <dbReference type="HAMAP-Rule" id="MF_01681"/>
    </source>
</evidence>
<comment type="cofactor">
    <cofactor evidence="4">
        <name>Mg(2+)</name>
        <dbReference type="ChEBI" id="CHEBI:18420"/>
    </cofactor>
    <text evidence="4">Binds 1 Mg(2+) ion per subunit.</text>
</comment>
<evidence type="ECO:0000256" key="2">
    <source>
        <dbReference type="ARBA" id="ARBA00022801"/>
    </source>
</evidence>